<dbReference type="Proteomes" id="UP000198661">
    <property type="component" value="Unassembled WGS sequence"/>
</dbReference>
<evidence type="ECO:0000256" key="7">
    <source>
        <dbReference type="ARBA" id="ARBA00022801"/>
    </source>
</evidence>
<evidence type="ECO:0000256" key="6">
    <source>
        <dbReference type="ARBA" id="ARBA00022723"/>
    </source>
</evidence>
<feature type="domain" description="Peptidase M50" evidence="13">
    <location>
        <begin position="167"/>
        <end position="200"/>
    </location>
</feature>
<dbReference type="PANTHER" id="PTHR39188:SF3">
    <property type="entry name" value="STAGE IV SPORULATION PROTEIN FB"/>
    <property type="match status" value="1"/>
</dbReference>
<evidence type="ECO:0000256" key="4">
    <source>
        <dbReference type="ARBA" id="ARBA00022670"/>
    </source>
</evidence>
<accession>A0A1I2QKK7</accession>
<keyword evidence="5 12" id="KW-0812">Transmembrane</keyword>
<dbReference type="PANTHER" id="PTHR39188">
    <property type="entry name" value="MEMBRANE-ASSOCIATED ZINC METALLOPROTEASE M50B"/>
    <property type="match status" value="1"/>
</dbReference>
<feature type="transmembrane region" description="Helical" evidence="12">
    <location>
        <begin position="166"/>
        <end position="186"/>
    </location>
</feature>
<dbReference type="CDD" id="cd06160">
    <property type="entry name" value="S2P-M50_like_2"/>
    <property type="match status" value="1"/>
</dbReference>
<feature type="transmembrane region" description="Helical" evidence="12">
    <location>
        <begin position="222"/>
        <end position="239"/>
    </location>
</feature>
<keyword evidence="15" id="KW-1185">Reference proteome</keyword>
<name>A0A1I2QKK7_9BACL</name>
<evidence type="ECO:0000313" key="15">
    <source>
        <dbReference type="Proteomes" id="UP000198661"/>
    </source>
</evidence>
<evidence type="ECO:0000256" key="2">
    <source>
        <dbReference type="ARBA" id="ARBA00004141"/>
    </source>
</evidence>
<dbReference type="STRING" id="201973.SAMN04488025_12326"/>
<evidence type="ECO:0000256" key="8">
    <source>
        <dbReference type="ARBA" id="ARBA00022833"/>
    </source>
</evidence>
<organism evidence="14 15">
    <name type="scientific">Planifilum fulgidum</name>
    <dbReference type="NCBI Taxonomy" id="201973"/>
    <lineage>
        <taxon>Bacteria</taxon>
        <taxon>Bacillati</taxon>
        <taxon>Bacillota</taxon>
        <taxon>Bacilli</taxon>
        <taxon>Bacillales</taxon>
        <taxon>Thermoactinomycetaceae</taxon>
        <taxon>Planifilum</taxon>
    </lineage>
</organism>
<evidence type="ECO:0000259" key="13">
    <source>
        <dbReference type="Pfam" id="PF02163"/>
    </source>
</evidence>
<evidence type="ECO:0000256" key="12">
    <source>
        <dbReference type="SAM" id="Phobius"/>
    </source>
</evidence>
<feature type="domain" description="Peptidase M50" evidence="13">
    <location>
        <begin position="87"/>
        <end position="162"/>
    </location>
</feature>
<evidence type="ECO:0000256" key="3">
    <source>
        <dbReference type="ARBA" id="ARBA00007931"/>
    </source>
</evidence>
<keyword evidence="7" id="KW-0378">Hydrolase</keyword>
<keyword evidence="10" id="KW-0482">Metalloprotease</keyword>
<evidence type="ECO:0000256" key="11">
    <source>
        <dbReference type="ARBA" id="ARBA00023136"/>
    </source>
</evidence>
<dbReference type="GO" id="GO:0016020">
    <property type="term" value="C:membrane"/>
    <property type="evidence" value="ECO:0007669"/>
    <property type="project" value="UniProtKB-SubCell"/>
</dbReference>
<reference evidence="14 15" key="1">
    <citation type="submission" date="2016-10" db="EMBL/GenBank/DDBJ databases">
        <authorList>
            <person name="de Groot N.N."/>
        </authorList>
    </citation>
    <scope>NUCLEOTIDE SEQUENCE [LARGE SCALE GENOMIC DNA]</scope>
    <source>
        <strain evidence="14 15">DSM 44945</strain>
    </source>
</reference>
<feature type="transmembrane region" description="Helical" evidence="12">
    <location>
        <begin position="363"/>
        <end position="383"/>
    </location>
</feature>
<feature type="transmembrane region" description="Helical" evidence="12">
    <location>
        <begin position="198"/>
        <end position="216"/>
    </location>
</feature>
<dbReference type="GO" id="GO:0008237">
    <property type="term" value="F:metallopeptidase activity"/>
    <property type="evidence" value="ECO:0007669"/>
    <property type="project" value="UniProtKB-KW"/>
</dbReference>
<sequence>MSKVSPWHMKGSQNRAYREDDGLNDENRSKGRRNGWKWAGGLAALLLSLGGKLKFILPLLKLGKAGGTLISMLVSVGAYALVFPWTMAIGLVIMIFIHEMGHVLAARRKGLDVSAPAFIPFVGALITLKKQPRDAVTEAFVAYAGPLVGTLGAVACYALAVVTDYLPFYAIAAIGFLINLFNLLPIHPLDGGRIVTAISRWLWAVGLVVGLILVLYTFSPLLFLVWLIFAWQLWEFYVARRRGKQNKVTGVIKVDVERRSFEEAGLLVPGEEHRRDLPFSLFCDVATREHRLEIAYPGLGVIHTATGFGGTVERVRLVRTQPAGTDGEKVRLHLLVDYIPSSEESPGLLKSEEYYSVPPLTRVGYGIAYFGLAAFLIFMLAVLGQAPLQSPAAVQG</sequence>
<evidence type="ECO:0000256" key="1">
    <source>
        <dbReference type="ARBA" id="ARBA00001947"/>
    </source>
</evidence>
<dbReference type="GO" id="GO:0046872">
    <property type="term" value="F:metal ion binding"/>
    <property type="evidence" value="ECO:0007669"/>
    <property type="project" value="UniProtKB-KW"/>
</dbReference>
<protein>
    <submittedName>
        <fullName evidence="14">Zn-dependent protease (Includes SpoIVFB)</fullName>
    </submittedName>
</protein>
<comment type="similarity">
    <text evidence="3">Belongs to the peptidase M50B family.</text>
</comment>
<feature type="transmembrane region" description="Helical" evidence="12">
    <location>
        <begin position="69"/>
        <end position="98"/>
    </location>
</feature>
<evidence type="ECO:0000256" key="5">
    <source>
        <dbReference type="ARBA" id="ARBA00022692"/>
    </source>
</evidence>
<evidence type="ECO:0000313" key="14">
    <source>
        <dbReference type="EMBL" id="SFG26236.1"/>
    </source>
</evidence>
<dbReference type="Pfam" id="PF02163">
    <property type="entry name" value="Peptidase_M50"/>
    <property type="match status" value="2"/>
</dbReference>
<evidence type="ECO:0000256" key="10">
    <source>
        <dbReference type="ARBA" id="ARBA00023049"/>
    </source>
</evidence>
<comment type="cofactor">
    <cofactor evidence="1">
        <name>Zn(2+)</name>
        <dbReference type="ChEBI" id="CHEBI:29105"/>
    </cofactor>
</comment>
<feature type="transmembrane region" description="Helical" evidence="12">
    <location>
        <begin position="140"/>
        <end position="160"/>
    </location>
</feature>
<keyword evidence="6" id="KW-0479">Metal-binding</keyword>
<keyword evidence="9 12" id="KW-1133">Transmembrane helix</keyword>
<evidence type="ECO:0000256" key="9">
    <source>
        <dbReference type="ARBA" id="ARBA00022989"/>
    </source>
</evidence>
<dbReference type="InterPro" id="IPR008915">
    <property type="entry name" value="Peptidase_M50"/>
</dbReference>
<proteinExistence type="inferred from homology"/>
<keyword evidence="4 14" id="KW-0645">Protease</keyword>
<comment type="subcellular location">
    <subcellularLocation>
        <location evidence="2">Membrane</location>
        <topology evidence="2">Multi-pass membrane protein</topology>
    </subcellularLocation>
</comment>
<gene>
    <name evidence="14" type="ORF">SAMN04488025_12326</name>
</gene>
<keyword evidence="8" id="KW-0862">Zinc</keyword>
<feature type="transmembrane region" description="Helical" evidence="12">
    <location>
        <begin position="38"/>
        <end position="57"/>
    </location>
</feature>
<dbReference type="GO" id="GO:0006508">
    <property type="term" value="P:proteolysis"/>
    <property type="evidence" value="ECO:0007669"/>
    <property type="project" value="UniProtKB-KW"/>
</dbReference>
<dbReference type="AlphaFoldDB" id="A0A1I2QKK7"/>
<keyword evidence="11 12" id="KW-0472">Membrane</keyword>
<dbReference type="EMBL" id="FOOK01000023">
    <property type="protein sequence ID" value="SFG26236.1"/>
    <property type="molecule type" value="Genomic_DNA"/>
</dbReference>